<evidence type="ECO:0000313" key="3">
    <source>
        <dbReference type="Proteomes" id="UP000599009"/>
    </source>
</evidence>
<evidence type="ECO:0000313" key="2">
    <source>
        <dbReference type="EMBL" id="GGK06973.1"/>
    </source>
</evidence>
<name>A0ABQ2ECR9_9GAMM</name>
<proteinExistence type="predicted"/>
<evidence type="ECO:0000256" key="1">
    <source>
        <dbReference type="SAM" id="MobiDB-lite"/>
    </source>
</evidence>
<protein>
    <submittedName>
        <fullName evidence="2">Uncharacterized protein</fullName>
    </submittedName>
</protein>
<feature type="compositionally biased region" description="Basic residues" evidence="1">
    <location>
        <begin position="56"/>
        <end position="70"/>
    </location>
</feature>
<sequence>MLGNTVSVCRKSYIDPCVFEGWQDGSLERAAARARGPRQWESAARRFLARAGRAAAPRRRPVTPRQRRQG</sequence>
<organism evidence="2 3">
    <name type="scientific">Luteimonas terricola</name>
    <dbReference type="NCBI Taxonomy" id="645597"/>
    <lineage>
        <taxon>Bacteria</taxon>
        <taxon>Pseudomonadati</taxon>
        <taxon>Pseudomonadota</taxon>
        <taxon>Gammaproteobacteria</taxon>
        <taxon>Lysobacterales</taxon>
        <taxon>Lysobacteraceae</taxon>
        <taxon>Luteimonas</taxon>
    </lineage>
</organism>
<accession>A0ABQ2ECR9</accession>
<gene>
    <name evidence="2" type="ORF">GCM10011394_15240</name>
</gene>
<comment type="caution">
    <text evidence="2">The sequence shown here is derived from an EMBL/GenBank/DDBJ whole genome shotgun (WGS) entry which is preliminary data.</text>
</comment>
<dbReference type="EMBL" id="BMME01000001">
    <property type="protein sequence ID" value="GGK06973.1"/>
    <property type="molecule type" value="Genomic_DNA"/>
</dbReference>
<reference evidence="3" key="1">
    <citation type="journal article" date="2019" name="Int. J. Syst. Evol. Microbiol.">
        <title>The Global Catalogue of Microorganisms (GCM) 10K type strain sequencing project: providing services to taxonomists for standard genome sequencing and annotation.</title>
        <authorList>
            <consortium name="The Broad Institute Genomics Platform"/>
            <consortium name="The Broad Institute Genome Sequencing Center for Infectious Disease"/>
            <person name="Wu L."/>
            <person name="Ma J."/>
        </authorList>
    </citation>
    <scope>NUCLEOTIDE SEQUENCE [LARGE SCALE GENOMIC DNA]</scope>
    <source>
        <strain evidence="3">CGMCC 1.8985</strain>
    </source>
</reference>
<keyword evidence="3" id="KW-1185">Reference proteome</keyword>
<dbReference type="Proteomes" id="UP000599009">
    <property type="component" value="Unassembled WGS sequence"/>
</dbReference>
<feature type="region of interest" description="Disordered" evidence="1">
    <location>
        <begin position="51"/>
        <end position="70"/>
    </location>
</feature>
<dbReference type="Gene3D" id="1.10.132.120">
    <property type="match status" value="1"/>
</dbReference>